<dbReference type="HOGENOM" id="CLU_1935776_0_0_11"/>
<dbReference type="EMBL" id="CP001737">
    <property type="protein sequence ID" value="ACV79129.1"/>
    <property type="molecule type" value="Genomic_DNA"/>
</dbReference>
<feature type="signal peptide" evidence="1">
    <location>
        <begin position="1"/>
        <end position="32"/>
    </location>
</feature>
<dbReference type="AlphaFoldDB" id="C8X8S4"/>
<dbReference type="RefSeq" id="WP_015748008.1">
    <property type="nucleotide sequence ID" value="NC_013235.1"/>
</dbReference>
<organism evidence="2 3">
    <name type="scientific">Nakamurella multipartita (strain ATCC 700099 / DSM 44233 / CIP 104796 / JCM 9543 / NBRC 105858 / Y-104)</name>
    <name type="common">Microsphaera multipartita</name>
    <dbReference type="NCBI Taxonomy" id="479431"/>
    <lineage>
        <taxon>Bacteria</taxon>
        <taxon>Bacillati</taxon>
        <taxon>Actinomycetota</taxon>
        <taxon>Actinomycetes</taxon>
        <taxon>Nakamurellales</taxon>
        <taxon>Nakamurellaceae</taxon>
        <taxon>Nakamurella</taxon>
    </lineage>
</organism>
<keyword evidence="3" id="KW-1185">Reference proteome</keyword>
<sequence precursor="true">MTRTLAARIAGAVLATGAAGAIALAGAGPAAAQSVASTALAPGQGVCSTAQYASYQVRADGWATGQGAKFKLLRNGVVITSTPSRATGWAAEYRSAYGTFPGAGFYSVCAQNTGTTNTVVTLQLRTDAEF</sequence>
<evidence type="ECO:0000313" key="2">
    <source>
        <dbReference type="EMBL" id="ACV79129.1"/>
    </source>
</evidence>
<evidence type="ECO:0000313" key="3">
    <source>
        <dbReference type="Proteomes" id="UP000002218"/>
    </source>
</evidence>
<evidence type="ECO:0008006" key="4">
    <source>
        <dbReference type="Google" id="ProtNLM"/>
    </source>
</evidence>
<reference evidence="2 3" key="2">
    <citation type="journal article" date="2010" name="Stand. Genomic Sci.">
        <title>Complete genome sequence of Nakamurella multipartita type strain (Y-104).</title>
        <authorList>
            <person name="Tice H."/>
            <person name="Mayilraj S."/>
            <person name="Sims D."/>
            <person name="Lapidus A."/>
            <person name="Nolan M."/>
            <person name="Lucas S."/>
            <person name="Glavina Del Rio T."/>
            <person name="Copeland A."/>
            <person name="Cheng J.F."/>
            <person name="Meincke L."/>
            <person name="Bruce D."/>
            <person name="Goodwin L."/>
            <person name="Pitluck S."/>
            <person name="Ivanova N."/>
            <person name="Mavromatis K."/>
            <person name="Ovchinnikova G."/>
            <person name="Pati A."/>
            <person name="Chen A."/>
            <person name="Palaniappan K."/>
            <person name="Land M."/>
            <person name="Hauser L."/>
            <person name="Chang Y.J."/>
            <person name="Jeffries C.D."/>
            <person name="Detter J.C."/>
            <person name="Brettin T."/>
            <person name="Rohde M."/>
            <person name="Goker M."/>
            <person name="Bristow J."/>
            <person name="Eisen J.A."/>
            <person name="Markowitz V."/>
            <person name="Hugenholtz P."/>
            <person name="Kyrpides N.C."/>
            <person name="Klenk H.P."/>
            <person name="Chen F."/>
        </authorList>
    </citation>
    <scope>NUCLEOTIDE SEQUENCE [LARGE SCALE GENOMIC DNA]</scope>
    <source>
        <strain evidence="3">ATCC 700099 / DSM 44233 / CIP 104796 / JCM 9543 / NBRC 105858 / Y-104</strain>
    </source>
</reference>
<feature type="chain" id="PRO_5002994163" description="Secreted protein" evidence="1">
    <location>
        <begin position="33"/>
        <end position="130"/>
    </location>
</feature>
<accession>C8X8S4</accession>
<dbReference type="InParanoid" id="C8X8S4"/>
<proteinExistence type="predicted"/>
<protein>
    <recommendedName>
        <fullName evidence="4">Secreted protein</fullName>
    </recommendedName>
</protein>
<reference evidence="3" key="1">
    <citation type="submission" date="2009-09" db="EMBL/GenBank/DDBJ databases">
        <title>The complete genome of Nakamurella multipartita DSM 44233.</title>
        <authorList>
            <consortium name="US DOE Joint Genome Institute (JGI-PGF)"/>
            <person name="Lucas S."/>
            <person name="Copeland A."/>
            <person name="Lapidus A."/>
            <person name="Glavina del Rio T."/>
            <person name="Dalin E."/>
            <person name="Tice H."/>
            <person name="Bruce D."/>
            <person name="Goodwin L."/>
            <person name="Pitluck S."/>
            <person name="Kyrpides N."/>
            <person name="Mavromatis K."/>
            <person name="Ivanova N."/>
            <person name="Ovchinnikova G."/>
            <person name="Sims D."/>
            <person name="Meincke L."/>
            <person name="Brettin T."/>
            <person name="Detter J.C."/>
            <person name="Han C."/>
            <person name="Larimer F."/>
            <person name="Land M."/>
            <person name="Hauser L."/>
            <person name="Markowitz V."/>
            <person name="Cheng J.-F."/>
            <person name="Hugenholtz P."/>
            <person name="Woyke T."/>
            <person name="Wu D."/>
            <person name="Klenk H.-P."/>
            <person name="Eisen J.A."/>
        </authorList>
    </citation>
    <scope>NUCLEOTIDE SEQUENCE [LARGE SCALE GENOMIC DNA]</scope>
    <source>
        <strain evidence="3">ATCC 700099 / DSM 44233 / CIP 104796 / JCM 9543 / NBRC 105858 / Y-104</strain>
    </source>
</reference>
<name>C8X8S4_NAKMY</name>
<dbReference type="OrthoDB" id="4204167at2"/>
<keyword evidence="1" id="KW-0732">Signal</keyword>
<dbReference type="KEGG" id="nml:Namu_2783"/>
<dbReference type="eggNOG" id="ENOG503467R">
    <property type="taxonomic scope" value="Bacteria"/>
</dbReference>
<dbReference type="STRING" id="479431.Namu_2783"/>
<evidence type="ECO:0000256" key="1">
    <source>
        <dbReference type="SAM" id="SignalP"/>
    </source>
</evidence>
<gene>
    <name evidence="2" type="ordered locus">Namu_2783</name>
</gene>
<dbReference type="Proteomes" id="UP000002218">
    <property type="component" value="Chromosome"/>
</dbReference>